<reference evidence="1" key="1">
    <citation type="submission" date="2023-10" db="EMBL/GenBank/DDBJ databases">
        <authorList>
            <person name="Rodriguez Cubillos JULIANA M."/>
            <person name="De Vega J."/>
        </authorList>
    </citation>
    <scope>NUCLEOTIDE SEQUENCE</scope>
</reference>
<comment type="caution">
    <text evidence="1">The sequence shown here is derived from an EMBL/GenBank/DDBJ whole genome shotgun (WGS) entry which is preliminary data.</text>
</comment>
<keyword evidence="2" id="KW-1185">Reference proteome</keyword>
<sequence>MTFSVATTATCGGAGILCNNTTTTTPPYTPLSHLTLPSSSSSSSPSRRALHIVSAKKSSSRSKRNQPPTTTTVDEELQPRSDVEIPFYSDEDWPFEYRPPGTTKEPDFFEGEQWNTVGFIGEWLWVLGGLFAVLGGGFAAINYNSGASDFKETPAYKESVQSQELLEQPETSESDVFDSNPTEVAPSLN</sequence>
<evidence type="ECO:0000313" key="2">
    <source>
        <dbReference type="Proteomes" id="UP001177021"/>
    </source>
</evidence>
<dbReference type="EMBL" id="CASHSV030000013">
    <property type="protein sequence ID" value="CAJ2636952.1"/>
    <property type="molecule type" value="Genomic_DNA"/>
</dbReference>
<proteinExistence type="predicted"/>
<name>A0ACB0IXP4_TRIPR</name>
<dbReference type="Proteomes" id="UP001177021">
    <property type="component" value="Unassembled WGS sequence"/>
</dbReference>
<accession>A0ACB0IXP4</accession>
<evidence type="ECO:0000313" key="1">
    <source>
        <dbReference type="EMBL" id="CAJ2636952.1"/>
    </source>
</evidence>
<gene>
    <name evidence="1" type="ORF">MILVUS5_LOCUS7370</name>
</gene>
<organism evidence="1 2">
    <name type="scientific">Trifolium pratense</name>
    <name type="common">Red clover</name>
    <dbReference type="NCBI Taxonomy" id="57577"/>
    <lineage>
        <taxon>Eukaryota</taxon>
        <taxon>Viridiplantae</taxon>
        <taxon>Streptophyta</taxon>
        <taxon>Embryophyta</taxon>
        <taxon>Tracheophyta</taxon>
        <taxon>Spermatophyta</taxon>
        <taxon>Magnoliopsida</taxon>
        <taxon>eudicotyledons</taxon>
        <taxon>Gunneridae</taxon>
        <taxon>Pentapetalae</taxon>
        <taxon>rosids</taxon>
        <taxon>fabids</taxon>
        <taxon>Fabales</taxon>
        <taxon>Fabaceae</taxon>
        <taxon>Papilionoideae</taxon>
        <taxon>50 kb inversion clade</taxon>
        <taxon>NPAAA clade</taxon>
        <taxon>Hologalegina</taxon>
        <taxon>IRL clade</taxon>
        <taxon>Trifolieae</taxon>
        <taxon>Trifolium</taxon>
    </lineage>
</organism>
<protein>
    <submittedName>
        <fullName evidence="1">Uncharacterized protein</fullName>
    </submittedName>
</protein>